<dbReference type="RefSeq" id="XP_041200099.1">
    <property type="nucleotide sequence ID" value="XM_041343142.1"/>
</dbReference>
<dbReference type="EMBL" id="JABBWG010000001">
    <property type="protein sequence ID" value="KAG1827252.1"/>
    <property type="molecule type" value="Genomic_DNA"/>
</dbReference>
<dbReference type="GeneID" id="64637158"/>
<sequence>MATPTRASMKSTPLLRVDTESLTPPSHIKSGYDGSPGGTSSASLTPSPSFYIPLSPNVDKHSPSAQLARMALSQHDSMNHAREESKKLVGLLLDQLSSRTRPPPIFDALNVHATPSTEAGLGHIIGAVRNVVKQKSHKRLQSMKEDSDDEGSDCVVFSSETTFDLMVQLKEVLQFSASQGWQVFDQGYEIIVSALVKASLKLAQSFWTGYRYQTIHHSQLYET</sequence>
<organism evidence="2 3">
    <name type="scientific">Suillus subaureus</name>
    <dbReference type="NCBI Taxonomy" id="48587"/>
    <lineage>
        <taxon>Eukaryota</taxon>
        <taxon>Fungi</taxon>
        <taxon>Dikarya</taxon>
        <taxon>Basidiomycota</taxon>
        <taxon>Agaricomycotina</taxon>
        <taxon>Agaricomycetes</taxon>
        <taxon>Agaricomycetidae</taxon>
        <taxon>Boletales</taxon>
        <taxon>Suillineae</taxon>
        <taxon>Suillaceae</taxon>
        <taxon>Suillus</taxon>
    </lineage>
</organism>
<evidence type="ECO:0000256" key="1">
    <source>
        <dbReference type="SAM" id="MobiDB-lite"/>
    </source>
</evidence>
<gene>
    <name evidence="2" type="ORF">BJ212DRAFT_41579</name>
</gene>
<name>A0A9P7EPR5_9AGAM</name>
<evidence type="ECO:0000313" key="2">
    <source>
        <dbReference type="EMBL" id="KAG1827252.1"/>
    </source>
</evidence>
<evidence type="ECO:0000313" key="3">
    <source>
        <dbReference type="Proteomes" id="UP000807769"/>
    </source>
</evidence>
<protein>
    <submittedName>
        <fullName evidence="2">Uncharacterized protein</fullName>
    </submittedName>
</protein>
<dbReference type="OrthoDB" id="6270916at2759"/>
<dbReference type="Proteomes" id="UP000807769">
    <property type="component" value="Unassembled WGS sequence"/>
</dbReference>
<dbReference type="AlphaFoldDB" id="A0A9P7EPR5"/>
<keyword evidence="3" id="KW-1185">Reference proteome</keyword>
<proteinExistence type="predicted"/>
<accession>A0A9P7EPR5</accession>
<feature type="region of interest" description="Disordered" evidence="1">
    <location>
        <begin position="1"/>
        <end position="44"/>
    </location>
</feature>
<feature type="compositionally biased region" description="Polar residues" evidence="1">
    <location>
        <begin position="1"/>
        <end position="11"/>
    </location>
</feature>
<comment type="caution">
    <text evidence="2">The sequence shown here is derived from an EMBL/GenBank/DDBJ whole genome shotgun (WGS) entry which is preliminary data.</text>
</comment>
<reference evidence="2" key="1">
    <citation type="journal article" date="2020" name="New Phytol.">
        <title>Comparative genomics reveals dynamic genome evolution in host specialist ectomycorrhizal fungi.</title>
        <authorList>
            <person name="Lofgren L.A."/>
            <person name="Nguyen N.H."/>
            <person name="Vilgalys R."/>
            <person name="Ruytinx J."/>
            <person name="Liao H.L."/>
            <person name="Branco S."/>
            <person name="Kuo A."/>
            <person name="LaButti K."/>
            <person name="Lipzen A."/>
            <person name="Andreopoulos W."/>
            <person name="Pangilinan J."/>
            <person name="Riley R."/>
            <person name="Hundley H."/>
            <person name="Na H."/>
            <person name="Barry K."/>
            <person name="Grigoriev I.V."/>
            <person name="Stajich J.E."/>
            <person name="Kennedy P.G."/>
        </authorList>
    </citation>
    <scope>NUCLEOTIDE SEQUENCE</scope>
    <source>
        <strain evidence="2">MN1</strain>
    </source>
</reference>